<dbReference type="Proteomes" id="UP000042958">
    <property type="component" value="Unassembled WGS sequence"/>
</dbReference>
<keyword evidence="1" id="KW-0472">Membrane</keyword>
<reference evidence="3" key="1">
    <citation type="journal article" date="2015" name="Genome Announc.">
        <title>Draft genome sequence of the fungus Penicillium brasilianum MG11.</title>
        <authorList>
            <person name="Horn F."/>
            <person name="Linde J."/>
            <person name="Mattern D.J."/>
            <person name="Walther G."/>
            <person name="Guthke R."/>
            <person name="Brakhage A.A."/>
            <person name="Valiante V."/>
        </authorList>
    </citation>
    <scope>NUCLEOTIDE SEQUENCE [LARGE SCALE GENOMIC DNA]</scope>
    <source>
        <strain evidence="3">MG11</strain>
    </source>
</reference>
<dbReference type="PANTHER" id="PTHR37490">
    <property type="entry name" value="EXPRESSED PROTEIN"/>
    <property type="match status" value="1"/>
</dbReference>
<gene>
    <name evidence="2" type="ORF">PMG11_01568</name>
</gene>
<keyword evidence="1" id="KW-1133">Transmembrane helix</keyword>
<feature type="transmembrane region" description="Helical" evidence="1">
    <location>
        <begin position="15"/>
        <end position="32"/>
    </location>
</feature>
<dbReference type="AlphaFoldDB" id="A0A0F7TJV2"/>
<proteinExistence type="predicted"/>
<dbReference type="InterPro" id="IPR021838">
    <property type="entry name" value="DUF3431"/>
</dbReference>
<organism evidence="2 3">
    <name type="scientific">Penicillium brasilianum</name>
    <dbReference type="NCBI Taxonomy" id="104259"/>
    <lineage>
        <taxon>Eukaryota</taxon>
        <taxon>Fungi</taxon>
        <taxon>Dikarya</taxon>
        <taxon>Ascomycota</taxon>
        <taxon>Pezizomycotina</taxon>
        <taxon>Eurotiomycetes</taxon>
        <taxon>Eurotiomycetidae</taxon>
        <taxon>Eurotiales</taxon>
        <taxon>Aspergillaceae</taxon>
        <taxon>Penicillium</taxon>
    </lineage>
</organism>
<dbReference type="OrthoDB" id="426718at2759"/>
<dbReference type="EMBL" id="CDHK01000002">
    <property type="protein sequence ID" value="CEJ55303.1"/>
    <property type="molecule type" value="Genomic_DNA"/>
</dbReference>
<evidence type="ECO:0000313" key="3">
    <source>
        <dbReference type="Proteomes" id="UP000042958"/>
    </source>
</evidence>
<dbReference type="PANTHER" id="PTHR37490:SF2">
    <property type="match status" value="1"/>
</dbReference>
<evidence type="ECO:0000313" key="2">
    <source>
        <dbReference type="EMBL" id="CEJ55303.1"/>
    </source>
</evidence>
<sequence>MQKPRLLFWLTPRRAILISILLVVLQISYFLYRSNLFPWQGTAGAVLRHDIVHQLVGLTNSYASKSTNASVGLVLASIHTDDLRWLLDFCTESGSVPFVYTTERSPEFDLLVPLTQRGREASAYLSYVIDFYDHLPQYSIFVHAFPEQWHNDLFGPYTLNTLRNLRHAAIDAYGYVNLRCQHNPGCPTSIYPLTPSQADIDSHDIRAHFADAYQQIFNVTLDKVPGAIGNVCCGQFAVSKDRIQARPKEDYERILDWAATTELTNDFGVGWVLEKLWHIIFGMDAVYCPRFEQCRCDVYGWCGPLPSGESLQAVTNSGALDGSPT</sequence>
<dbReference type="Pfam" id="PF11913">
    <property type="entry name" value="DUF3431"/>
    <property type="match status" value="1"/>
</dbReference>
<protein>
    <submittedName>
        <fullName evidence="2">Uncharacterized protein</fullName>
    </submittedName>
</protein>
<evidence type="ECO:0000256" key="1">
    <source>
        <dbReference type="SAM" id="Phobius"/>
    </source>
</evidence>
<keyword evidence="3" id="KW-1185">Reference proteome</keyword>
<keyword evidence="1" id="KW-0812">Transmembrane</keyword>
<dbReference type="STRING" id="104259.A0A0F7TJV2"/>
<name>A0A0F7TJV2_PENBI</name>
<accession>A0A0F7TJV2</accession>